<evidence type="ECO:0000259" key="7">
    <source>
        <dbReference type="Pfam" id="PF00441"/>
    </source>
</evidence>
<dbReference type="SUPFAM" id="SSF56645">
    <property type="entry name" value="Acyl-CoA dehydrogenase NM domain-like"/>
    <property type="match status" value="1"/>
</dbReference>
<dbReference type="Gene3D" id="1.10.540.10">
    <property type="entry name" value="Acyl-CoA dehydrogenase/oxidase, N-terminal domain"/>
    <property type="match status" value="1"/>
</dbReference>
<dbReference type="InterPro" id="IPR006091">
    <property type="entry name" value="Acyl-CoA_Oxase/DH_mid-dom"/>
</dbReference>
<dbReference type="SUPFAM" id="SSF47203">
    <property type="entry name" value="Acyl-CoA dehydrogenase C-terminal domain-like"/>
    <property type="match status" value="1"/>
</dbReference>
<evidence type="ECO:0000256" key="4">
    <source>
        <dbReference type="ARBA" id="ARBA00022827"/>
    </source>
</evidence>
<dbReference type="Proteomes" id="UP001500729">
    <property type="component" value="Unassembled WGS sequence"/>
</dbReference>
<accession>A0ABP3ME27</accession>
<name>A0ABP3ME27_SACER</name>
<dbReference type="InterPro" id="IPR009100">
    <property type="entry name" value="AcylCoA_DH/oxidase_NM_dom_sf"/>
</dbReference>
<keyword evidence="5" id="KW-0560">Oxidoreductase</keyword>
<evidence type="ECO:0000256" key="6">
    <source>
        <dbReference type="SAM" id="MobiDB-lite"/>
    </source>
</evidence>
<keyword evidence="10" id="KW-1185">Reference proteome</keyword>
<organism evidence="9 10">
    <name type="scientific">Saccharopolyspora erythraea</name>
    <name type="common">Streptomyces erythraeus</name>
    <dbReference type="NCBI Taxonomy" id="1836"/>
    <lineage>
        <taxon>Bacteria</taxon>
        <taxon>Bacillati</taxon>
        <taxon>Actinomycetota</taxon>
        <taxon>Actinomycetes</taxon>
        <taxon>Pseudonocardiales</taxon>
        <taxon>Pseudonocardiaceae</taxon>
        <taxon>Saccharopolyspora</taxon>
    </lineage>
</organism>
<comment type="caution">
    <text evidence="9">The sequence shown here is derived from an EMBL/GenBank/DDBJ whole genome shotgun (WGS) entry which is preliminary data.</text>
</comment>
<evidence type="ECO:0000256" key="1">
    <source>
        <dbReference type="ARBA" id="ARBA00001974"/>
    </source>
</evidence>
<dbReference type="PANTHER" id="PTHR43884:SF12">
    <property type="entry name" value="ISOVALERYL-COA DEHYDROGENASE, MITOCHONDRIAL-RELATED"/>
    <property type="match status" value="1"/>
</dbReference>
<gene>
    <name evidence="9" type="ORF">GCM10009533_14870</name>
</gene>
<evidence type="ECO:0000256" key="2">
    <source>
        <dbReference type="ARBA" id="ARBA00009347"/>
    </source>
</evidence>
<dbReference type="RefSeq" id="WP_009942130.1">
    <property type="nucleotide sequence ID" value="NZ_BAAAGS010000007.1"/>
</dbReference>
<dbReference type="EMBL" id="BAAAGS010000007">
    <property type="protein sequence ID" value="GAA0516790.1"/>
    <property type="molecule type" value="Genomic_DNA"/>
</dbReference>
<dbReference type="PANTHER" id="PTHR43884">
    <property type="entry name" value="ACYL-COA DEHYDROGENASE"/>
    <property type="match status" value="1"/>
</dbReference>
<dbReference type="InterPro" id="IPR046373">
    <property type="entry name" value="Acyl-CoA_Oxase/DH_mid-dom_sf"/>
</dbReference>
<feature type="domain" description="Acyl-CoA oxidase/dehydrogenase middle" evidence="8">
    <location>
        <begin position="131"/>
        <end position="226"/>
    </location>
</feature>
<dbReference type="Pfam" id="PF02770">
    <property type="entry name" value="Acyl-CoA_dh_M"/>
    <property type="match status" value="1"/>
</dbReference>
<proteinExistence type="inferred from homology"/>
<keyword evidence="4 5" id="KW-0274">FAD</keyword>
<evidence type="ECO:0000259" key="8">
    <source>
        <dbReference type="Pfam" id="PF02770"/>
    </source>
</evidence>
<evidence type="ECO:0000313" key="10">
    <source>
        <dbReference type="Proteomes" id="UP001500729"/>
    </source>
</evidence>
<evidence type="ECO:0000256" key="3">
    <source>
        <dbReference type="ARBA" id="ARBA00022630"/>
    </source>
</evidence>
<comment type="similarity">
    <text evidence="2 5">Belongs to the acyl-CoA dehydrogenase family.</text>
</comment>
<evidence type="ECO:0000256" key="5">
    <source>
        <dbReference type="RuleBase" id="RU362125"/>
    </source>
</evidence>
<dbReference type="Gene3D" id="2.40.110.10">
    <property type="entry name" value="Butyryl-CoA Dehydrogenase, subunit A, domain 2"/>
    <property type="match status" value="1"/>
</dbReference>
<evidence type="ECO:0000313" key="9">
    <source>
        <dbReference type="EMBL" id="GAA0516790.1"/>
    </source>
</evidence>
<dbReference type="Pfam" id="PF00441">
    <property type="entry name" value="Acyl-CoA_dh_1"/>
    <property type="match status" value="1"/>
</dbReference>
<feature type="domain" description="Acyl-CoA dehydrogenase/oxidase C-terminal" evidence="7">
    <location>
        <begin position="243"/>
        <end position="394"/>
    </location>
</feature>
<protein>
    <submittedName>
        <fullName evidence="9">Acyl-CoA dehydrogenase family protein</fullName>
    </submittedName>
</protein>
<dbReference type="InterPro" id="IPR037069">
    <property type="entry name" value="AcylCoA_DH/ox_N_sf"/>
</dbReference>
<keyword evidence="3 5" id="KW-0285">Flavoprotein</keyword>
<sequence>MINLEVPKKFAALVNQARQSAAEVFRPNSRKYDHAEHSYPHELDMLAAVLDGLNSSGQGGASGAGGVRRASDKGDGVRNGGNMSTALGTIELCWGDVGLLLSLPRQGLGNAAIASVADDEQLERFAGKWAAMAITEPDCGSDSAAIRTTARLDGDEYVLNGQKIFVTSGERADAVVVWATLDRSKGRGAIKSFVVEKGTPGFELVRLEHKLGIRASDTAEFRLDDVRVPKENLLGSPEINTEQGFAGVMQTFDNTRPLVAAMAVGVARAALDETREKLTEAGLAPDYDRPPHRQSSAAATFLELEADWEAGYLLTLQAAWMADNGRPNSLQASMAKAKAGRTGTDVTLRCVELCGTLGYSENSLLEKWSRDAKILDIFEGTQQIQQLVIARRLLGKSSKDLK</sequence>
<dbReference type="InterPro" id="IPR036250">
    <property type="entry name" value="AcylCo_DH-like_C"/>
</dbReference>
<dbReference type="Gene3D" id="1.20.140.10">
    <property type="entry name" value="Butyryl-CoA Dehydrogenase, subunit A, domain 3"/>
    <property type="match status" value="1"/>
</dbReference>
<feature type="region of interest" description="Disordered" evidence="6">
    <location>
        <begin position="59"/>
        <end position="78"/>
    </location>
</feature>
<comment type="cofactor">
    <cofactor evidence="1 5">
        <name>FAD</name>
        <dbReference type="ChEBI" id="CHEBI:57692"/>
    </cofactor>
</comment>
<reference evidence="10" key="1">
    <citation type="journal article" date="2019" name="Int. J. Syst. Evol. Microbiol.">
        <title>The Global Catalogue of Microorganisms (GCM) 10K type strain sequencing project: providing services to taxonomists for standard genome sequencing and annotation.</title>
        <authorList>
            <consortium name="The Broad Institute Genomics Platform"/>
            <consortium name="The Broad Institute Genome Sequencing Center for Infectious Disease"/>
            <person name="Wu L."/>
            <person name="Ma J."/>
        </authorList>
    </citation>
    <scope>NUCLEOTIDE SEQUENCE [LARGE SCALE GENOMIC DNA]</scope>
    <source>
        <strain evidence="10">JCM 10303</strain>
    </source>
</reference>
<dbReference type="InterPro" id="IPR009075">
    <property type="entry name" value="AcylCo_DH/oxidase_C"/>
</dbReference>